<keyword evidence="2" id="KW-0560">Oxidoreductase</keyword>
<dbReference type="EC" id="1.1.1.35" evidence="2"/>
<protein>
    <submittedName>
        <fullName evidence="2">3-hydroxybutyryl-CoA dehydrogenase 3-hydroxyacyl-CoA dehydrogenase</fullName>
        <ecNumber evidence="2">1.1.1.157</ecNumber>
        <ecNumber evidence="2">1.1.1.35</ecNumber>
    </submittedName>
</protein>
<evidence type="ECO:0000313" key="2">
    <source>
        <dbReference type="EMBL" id="CAA9417716.1"/>
    </source>
</evidence>
<feature type="non-terminal residue" evidence="2">
    <location>
        <position position="281"/>
    </location>
</feature>
<dbReference type="GO" id="GO:0003857">
    <property type="term" value="F:(3S)-3-hydroxyacyl-CoA dehydrogenase (NAD+) activity"/>
    <property type="evidence" value="ECO:0007669"/>
    <property type="project" value="UniProtKB-EC"/>
</dbReference>
<dbReference type="AlphaFoldDB" id="A0A6J4PL81"/>
<sequence length="281" mass="33402">GDEDRRPRYRHDGRRHRPARRPVRPRGRRLRRLRRSSGEGPDLRPRGHGPLRAEGRLLRGRSRGPLRPHPLDHERRGPPRGRRRHRGHRGEDRAEKGGASRPRRPATARSVHLHQYVLNPHNRARLCHQPPREGLRHPLLHPAPGARGRRDPPRPGHERRDRRAGKRARPLLRQAPRRRGRRRPRLRRKPLPHPHAPRSLPTPRERGRPERRHRPHRKKGPRLPHRPLRARRLHRPRRRPGRHLQDPRSDRRPLLRAARNTQGSGPVRQAGPQDRRRFLRL</sequence>
<dbReference type="EMBL" id="CADCUW010000291">
    <property type="protein sequence ID" value="CAA9417716.1"/>
    <property type="molecule type" value="Genomic_DNA"/>
</dbReference>
<proteinExistence type="predicted"/>
<feature type="compositionally biased region" description="Basic and acidic residues" evidence="1">
    <location>
        <begin position="89"/>
        <end position="98"/>
    </location>
</feature>
<evidence type="ECO:0000256" key="1">
    <source>
        <dbReference type="SAM" id="MobiDB-lite"/>
    </source>
</evidence>
<feature type="region of interest" description="Disordered" evidence="1">
    <location>
        <begin position="1"/>
        <end position="281"/>
    </location>
</feature>
<feature type="compositionally biased region" description="Basic and acidic residues" evidence="1">
    <location>
        <begin position="243"/>
        <end position="253"/>
    </location>
</feature>
<feature type="compositionally biased region" description="Basic and acidic residues" evidence="1">
    <location>
        <begin position="41"/>
        <end position="57"/>
    </location>
</feature>
<feature type="compositionally biased region" description="Basic and acidic residues" evidence="1">
    <location>
        <begin position="148"/>
        <end position="161"/>
    </location>
</feature>
<feature type="non-terminal residue" evidence="2">
    <location>
        <position position="1"/>
    </location>
</feature>
<name>A0A6J4PL81_9ACTN</name>
<organism evidence="2">
    <name type="scientific">uncultured Rubrobacteraceae bacterium</name>
    <dbReference type="NCBI Taxonomy" id="349277"/>
    <lineage>
        <taxon>Bacteria</taxon>
        <taxon>Bacillati</taxon>
        <taxon>Actinomycetota</taxon>
        <taxon>Rubrobacteria</taxon>
        <taxon>Rubrobacterales</taxon>
        <taxon>Rubrobacteraceae</taxon>
        <taxon>environmental samples</taxon>
    </lineage>
</organism>
<feature type="compositionally biased region" description="Basic residues" evidence="1">
    <location>
        <begin position="162"/>
        <end position="196"/>
    </location>
</feature>
<dbReference type="EC" id="1.1.1.157" evidence="2"/>
<feature type="compositionally biased region" description="Basic residues" evidence="1">
    <location>
        <begin position="78"/>
        <end position="88"/>
    </location>
</feature>
<accession>A0A6J4PL81</accession>
<gene>
    <name evidence="2" type="ORF">AVDCRST_MAG01-01-2035</name>
</gene>
<feature type="compositionally biased region" description="Basic residues" evidence="1">
    <location>
        <begin position="209"/>
        <end position="242"/>
    </location>
</feature>
<reference evidence="2" key="1">
    <citation type="submission" date="2020-02" db="EMBL/GenBank/DDBJ databases">
        <authorList>
            <person name="Meier V. D."/>
        </authorList>
    </citation>
    <scope>NUCLEOTIDE SEQUENCE</scope>
    <source>
        <strain evidence="2">AVDCRST_MAG01</strain>
    </source>
</reference>
<dbReference type="GO" id="GO:0008691">
    <property type="term" value="F:3-hydroxybutyryl-CoA dehydrogenase activity"/>
    <property type="evidence" value="ECO:0007669"/>
    <property type="project" value="UniProtKB-EC"/>
</dbReference>
<feature type="compositionally biased region" description="Basic residues" evidence="1">
    <location>
        <begin position="7"/>
        <end position="35"/>
    </location>
</feature>